<name>A0A9Q3ZGR4_9GAMM</name>
<evidence type="ECO:0000256" key="8">
    <source>
        <dbReference type="ARBA" id="ARBA00032024"/>
    </source>
</evidence>
<accession>A0A9Q3ZGR4</accession>
<sequence length="289" mass="31373">MNPWYLLGAGNMGLLAAYYLRQAGFAVTVLRHDTASPLRRRLTFADGRPPCDLILPVLSPAALTEPPRHLIVACKAPYSAAALESVPLTADSQVLRLQNGLGSLDGLLPEGVLPIEVVTTSAVKQDGPAQHQVVAENETWMGGTDVVPDWFEQVSTHWPNLSWPTDFQHRQWHKLVANAVINPLTALHDVANGRLLEDRELQRQAAELCREADQLLTALDPTWPGDSLPRVMAVASATAGNTSSMRADVRKGARTEIDAINGYLLRRAAPLGLSLPAHERIATALTSRT</sequence>
<evidence type="ECO:0000256" key="2">
    <source>
        <dbReference type="ARBA" id="ARBA00007870"/>
    </source>
</evidence>
<evidence type="ECO:0000259" key="11">
    <source>
        <dbReference type="Pfam" id="PF02558"/>
    </source>
</evidence>
<dbReference type="SUPFAM" id="SSF51735">
    <property type="entry name" value="NAD(P)-binding Rossmann-fold domains"/>
    <property type="match status" value="1"/>
</dbReference>
<evidence type="ECO:0000256" key="4">
    <source>
        <dbReference type="ARBA" id="ARBA00019465"/>
    </source>
</evidence>
<keyword evidence="6 10" id="KW-0521">NADP</keyword>
<dbReference type="NCBIfam" id="TIGR00745">
    <property type="entry name" value="apbA_panE"/>
    <property type="match status" value="1"/>
</dbReference>
<dbReference type="EMBL" id="JAJVKT010000017">
    <property type="protein sequence ID" value="MCE7509804.1"/>
    <property type="molecule type" value="Genomic_DNA"/>
</dbReference>
<gene>
    <name evidence="13" type="ORF">LZG35_14260</name>
</gene>
<comment type="function">
    <text evidence="10">Catalyzes the NADPH-dependent reduction of ketopantoate into pantoic acid.</text>
</comment>
<dbReference type="Proteomes" id="UP001107961">
    <property type="component" value="Unassembled WGS sequence"/>
</dbReference>
<evidence type="ECO:0000256" key="6">
    <source>
        <dbReference type="ARBA" id="ARBA00022857"/>
    </source>
</evidence>
<dbReference type="GO" id="GO:0015940">
    <property type="term" value="P:pantothenate biosynthetic process"/>
    <property type="evidence" value="ECO:0007669"/>
    <property type="project" value="UniProtKB-KW"/>
</dbReference>
<dbReference type="GO" id="GO:0050661">
    <property type="term" value="F:NADP binding"/>
    <property type="evidence" value="ECO:0007669"/>
    <property type="project" value="TreeGrafter"/>
</dbReference>
<dbReference type="InterPro" id="IPR003710">
    <property type="entry name" value="ApbA"/>
</dbReference>
<dbReference type="Gene3D" id="3.40.50.720">
    <property type="entry name" value="NAD(P)-binding Rossmann-like Domain"/>
    <property type="match status" value="1"/>
</dbReference>
<keyword evidence="14" id="KW-1185">Reference proteome</keyword>
<proteinExistence type="inferred from homology"/>
<evidence type="ECO:0000256" key="1">
    <source>
        <dbReference type="ARBA" id="ARBA00004994"/>
    </source>
</evidence>
<evidence type="ECO:0000313" key="13">
    <source>
        <dbReference type="EMBL" id="MCE7509804.1"/>
    </source>
</evidence>
<dbReference type="Gene3D" id="1.10.1040.10">
    <property type="entry name" value="N-(1-d-carboxylethyl)-l-norvaline Dehydrogenase, domain 2"/>
    <property type="match status" value="1"/>
</dbReference>
<dbReference type="PANTHER" id="PTHR43765">
    <property type="entry name" value="2-DEHYDROPANTOATE 2-REDUCTASE-RELATED"/>
    <property type="match status" value="1"/>
</dbReference>
<evidence type="ECO:0000259" key="12">
    <source>
        <dbReference type="Pfam" id="PF08546"/>
    </source>
</evidence>
<dbReference type="InterPro" id="IPR050838">
    <property type="entry name" value="Ketopantoate_reductase"/>
</dbReference>
<comment type="similarity">
    <text evidence="2 10">Belongs to the ketopantoate reductase family.</text>
</comment>
<evidence type="ECO:0000313" key="14">
    <source>
        <dbReference type="Proteomes" id="UP001107961"/>
    </source>
</evidence>
<feature type="domain" description="Ketopantoate reductase N-terminal" evidence="11">
    <location>
        <begin position="5"/>
        <end position="142"/>
    </location>
</feature>
<dbReference type="Pfam" id="PF02558">
    <property type="entry name" value="ApbA"/>
    <property type="match status" value="1"/>
</dbReference>
<dbReference type="InterPro" id="IPR013328">
    <property type="entry name" value="6PGD_dom2"/>
</dbReference>
<evidence type="ECO:0000256" key="10">
    <source>
        <dbReference type="RuleBase" id="RU362068"/>
    </source>
</evidence>
<dbReference type="InterPro" id="IPR036291">
    <property type="entry name" value="NAD(P)-bd_dom_sf"/>
</dbReference>
<feature type="domain" description="Ketopantoate reductase C-terminal" evidence="12">
    <location>
        <begin position="166"/>
        <end position="285"/>
    </location>
</feature>
<dbReference type="RefSeq" id="WP_080531390.1">
    <property type="nucleotide sequence ID" value="NZ_CP012331.1"/>
</dbReference>
<comment type="pathway">
    <text evidence="1 10">Cofactor biosynthesis; (R)-pantothenate biosynthesis; (R)-pantoate from 3-methyl-2-oxobutanoate: step 2/2.</text>
</comment>
<dbReference type="GO" id="GO:0008677">
    <property type="term" value="F:2-dehydropantoate 2-reductase activity"/>
    <property type="evidence" value="ECO:0007669"/>
    <property type="project" value="UniProtKB-EC"/>
</dbReference>
<organism evidence="13 14">
    <name type="scientific">Alloalcanivorax xenomutans</name>
    <dbReference type="NCBI Taxonomy" id="1094342"/>
    <lineage>
        <taxon>Bacteria</taxon>
        <taxon>Pseudomonadati</taxon>
        <taxon>Pseudomonadota</taxon>
        <taxon>Gammaproteobacteria</taxon>
        <taxon>Oceanospirillales</taxon>
        <taxon>Alcanivoracaceae</taxon>
        <taxon>Alloalcanivorax</taxon>
    </lineage>
</organism>
<dbReference type="Pfam" id="PF08546">
    <property type="entry name" value="ApbA_C"/>
    <property type="match status" value="1"/>
</dbReference>
<dbReference type="SUPFAM" id="SSF48179">
    <property type="entry name" value="6-phosphogluconate dehydrogenase C-terminal domain-like"/>
    <property type="match status" value="1"/>
</dbReference>
<evidence type="ECO:0000256" key="3">
    <source>
        <dbReference type="ARBA" id="ARBA00013014"/>
    </source>
</evidence>
<keyword evidence="5 10" id="KW-0566">Pantothenate biosynthesis</keyword>
<dbReference type="PANTHER" id="PTHR43765:SF2">
    <property type="entry name" value="2-DEHYDROPANTOATE 2-REDUCTASE"/>
    <property type="match status" value="1"/>
</dbReference>
<dbReference type="InterPro" id="IPR013752">
    <property type="entry name" value="KPA_reductase"/>
</dbReference>
<comment type="catalytic activity">
    <reaction evidence="9 10">
        <text>(R)-pantoate + NADP(+) = 2-dehydropantoate + NADPH + H(+)</text>
        <dbReference type="Rhea" id="RHEA:16233"/>
        <dbReference type="ChEBI" id="CHEBI:11561"/>
        <dbReference type="ChEBI" id="CHEBI:15378"/>
        <dbReference type="ChEBI" id="CHEBI:15980"/>
        <dbReference type="ChEBI" id="CHEBI:57783"/>
        <dbReference type="ChEBI" id="CHEBI:58349"/>
        <dbReference type="EC" id="1.1.1.169"/>
    </reaction>
</comment>
<evidence type="ECO:0000256" key="5">
    <source>
        <dbReference type="ARBA" id="ARBA00022655"/>
    </source>
</evidence>
<dbReference type="KEGG" id="axe:P40_16275"/>
<evidence type="ECO:0000256" key="7">
    <source>
        <dbReference type="ARBA" id="ARBA00023002"/>
    </source>
</evidence>
<keyword evidence="7 10" id="KW-0560">Oxidoreductase</keyword>
<dbReference type="InterPro" id="IPR013332">
    <property type="entry name" value="KPR_N"/>
</dbReference>
<dbReference type="InterPro" id="IPR008927">
    <property type="entry name" value="6-PGluconate_DH-like_C_sf"/>
</dbReference>
<dbReference type="GO" id="GO:0005737">
    <property type="term" value="C:cytoplasm"/>
    <property type="evidence" value="ECO:0007669"/>
    <property type="project" value="TreeGrafter"/>
</dbReference>
<reference evidence="13" key="1">
    <citation type="submission" date="2022-01" db="EMBL/GenBank/DDBJ databases">
        <authorList>
            <person name="Karlyshev A.V."/>
            <person name="Jaspars M."/>
        </authorList>
    </citation>
    <scope>NUCLEOTIDE SEQUENCE</scope>
    <source>
        <strain evidence="13">AGSA3-2</strain>
    </source>
</reference>
<dbReference type="EC" id="1.1.1.169" evidence="3 10"/>
<dbReference type="AlphaFoldDB" id="A0A9Q3ZGR4"/>
<evidence type="ECO:0000256" key="9">
    <source>
        <dbReference type="ARBA" id="ARBA00048793"/>
    </source>
</evidence>
<comment type="caution">
    <text evidence="13">The sequence shown here is derived from an EMBL/GenBank/DDBJ whole genome shotgun (WGS) entry which is preliminary data.</text>
</comment>
<protein>
    <recommendedName>
        <fullName evidence="4 10">2-dehydropantoate 2-reductase</fullName>
        <ecNumber evidence="3 10">1.1.1.169</ecNumber>
    </recommendedName>
    <alternativeName>
        <fullName evidence="8 10">Ketopantoate reductase</fullName>
    </alternativeName>
</protein>